<dbReference type="PANTHER" id="PTHR33146">
    <property type="entry name" value="ENDONUCLEASE 4"/>
    <property type="match status" value="1"/>
</dbReference>
<name>A0A5B7X5Q5_9FLAO</name>
<evidence type="ECO:0000256" key="7">
    <source>
        <dbReference type="SAM" id="SignalP"/>
    </source>
</evidence>
<feature type="chain" id="PRO_5022961981" evidence="7">
    <location>
        <begin position="20"/>
        <end position="260"/>
    </location>
</feature>
<dbReference type="GO" id="GO:0046872">
    <property type="term" value="F:metal ion binding"/>
    <property type="evidence" value="ECO:0007669"/>
    <property type="project" value="UniProtKB-KW"/>
</dbReference>
<evidence type="ECO:0000313" key="9">
    <source>
        <dbReference type="Proteomes" id="UP000309016"/>
    </source>
</evidence>
<evidence type="ECO:0000256" key="5">
    <source>
        <dbReference type="ARBA" id="ARBA00023157"/>
    </source>
</evidence>
<dbReference type="Gene3D" id="1.10.575.10">
    <property type="entry name" value="P1 Nuclease"/>
    <property type="match status" value="1"/>
</dbReference>
<evidence type="ECO:0000256" key="3">
    <source>
        <dbReference type="ARBA" id="ARBA00022759"/>
    </source>
</evidence>
<reference evidence="8 9" key="1">
    <citation type="submission" date="2019-06" db="EMBL/GenBank/DDBJ databases">
        <title>Complete genome sequence of Antarcticibacterium flavum KCTC 52984T from an Antarctic marine sediment.</title>
        <authorList>
            <person name="Lee Y.M."/>
            <person name="Shin S.C."/>
        </authorList>
    </citation>
    <scope>NUCLEOTIDE SEQUENCE [LARGE SCALE GENOMIC DNA]</scope>
    <source>
        <strain evidence="8 9">KCTC 52984</strain>
    </source>
</reference>
<evidence type="ECO:0000256" key="2">
    <source>
        <dbReference type="ARBA" id="ARBA00022723"/>
    </source>
</evidence>
<dbReference type="InterPro" id="IPR003154">
    <property type="entry name" value="S1/P1nuclease"/>
</dbReference>
<dbReference type="PANTHER" id="PTHR33146:SF26">
    <property type="entry name" value="ENDONUCLEASE 4"/>
    <property type="match status" value="1"/>
</dbReference>
<accession>A0A5B7X5Q5</accession>
<keyword evidence="5" id="KW-1015">Disulfide bond</keyword>
<evidence type="ECO:0000256" key="6">
    <source>
        <dbReference type="ARBA" id="ARBA00023180"/>
    </source>
</evidence>
<dbReference type="GO" id="GO:0004519">
    <property type="term" value="F:endonuclease activity"/>
    <property type="evidence" value="ECO:0007669"/>
    <property type="project" value="UniProtKB-KW"/>
</dbReference>
<gene>
    <name evidence="8" type="ORF">FHG64_15535</name>
</gene>
<feature type="signal peptide" evidence="7">
    <location>
        <begin position="1"/>
        <end position="19"/>
    </location>
</feature>
<keyword evidence="2" id="KW-0479">Metal-binding</keyword>
<evidence type="ECO:0000256" key="4">
    <source>
        <dbReference type="ARBA" id="ARBA00022801"/>
    </source>
</evidence>
<protein>
    <submittedName>
        <fullName evidence="8">S1/P1 nuclease</fullName>
    </submittedName>
</protein>
<proteinExistence type="predicted"/>
<keyword evidence="6" id="KW-0325">Glycoprotein</keyword>
<evidence type="ECO:0000256" key="1">
    <source>
        <dbReference type="ARBA" id="ARBA00022722"/>
    </source>
</evidence>
<dbReference type="AlphaFoldDB" id="A0A5B7X5Q5"/>
<dbReference type="InterPro" id="IPR008947">
    <property type="entry name" value="PLipase_C/P1_nuclease_dom_sf"/>
</dbReference>
<keyword evidence="1" id="KW-0540">Nuclease</keyword>
<keyword evidence="3" id="KW-0255">Endonuclease</keyword>
<dbReference type="CDD" id="cd11010">
    <property type="entry name" value="S1-P1_nuclease"/>
    <property type="match status" value="1"/>
</dbReference>
<dbReference type="RefSeq" id="WP_139067258.1">
    <property type="nucleotide sequence ID" value="NZ_CP040812.1"/>
</dbReference>
<dbReference type="OrthoDB" id="267579at2"/>
<dbReference type="KEGG" id="afla:FHG64_15535"/>
<organism evidence="8 9">
    <name type="scientific">Antarcticibacterium flavum</name>
    <dbReference type="NCBI Taxonomy" id="2058175"/>
    <lineage>
        <taxon>Bacteria</taxon>
        <taxon>Pseudomonadati</taxon>
        <taxon>Bacteroidota</taxon>
        <taxon>Flavobacteriia</taxon>
        <taxon>Flavobacteriales</taxon>
        <taxon>Flavobacteriaceae</taxon>
        <taxon>Antarcticibacterium</taxon>
    </lineage>
</organism>
<dbReference type="GO" id="GO:0016788">
    <property type="term" value="F:hydrolase activity, acting on ester bonds"/>
    <property type="evidence" value="ECO:0007669"/>
    <property type="project" value="InterPro"/>
</dbReference>
<dbReference type="GO" id="GO:0003676">
    <property type="term" value="F:nucleic acid binding"/>
    <property type="evidence" value="ECO:0007669"/>
    <property type="project" value="InterPro"/>
</dbReference>
<keyword evidence="7" id="KW-0732">Signal</keyword>
<keyword evidence="4" id="KW-0378">Hydrolase</keyword>
<dbReference type="EMBL" id="CP040812">
    <property type="protein sequence ID" value="QCY70689.1"/>
    <property type="molecule type" value="Genomic_DNA"/>
</dbReference>
<dbReference type="GO" id="GO:0006308">
    <property type="term" value="P:DNA catabolic process"/>
    <property type="evidence" value="ECO:0007669"/>
    <property type="project" value="InterPro"/>
</dbReference>
<evidence type="ECO:0000313" key="8">
    <source>
        <dbReference type="EMBL" id="QCY70689.1"/>
    </source>
</evidence>
<sequence length="260" mass="30022">MKILALSFFLIAFNVTSFANDFDWGQNGHRATGQIAEDLLSPKAKKEIFKILQGKSLAMVSTYADEIKSDPRFREFGPWHYVNLPQGETRYNEETAAAGGDLLMAMRKCVEMLKDNNTSREDREFYLKMLVHFVGDLHQPLHAGRGEDKGGNDIQVRWFNEGSNLHRVWDSDMINSYQMSYTELADNQAYLSPKKRKELAQGNFEDWMYESKALALEIYASAEVGEKLGYRYMYDWFPVVREQLQKGGVRLAKVLNEIYK</sequence>
<dbReference type="Pfam" id="PF02265">
    <property type="entry name" value="S1-P1_nuclease"/>
    <property type="match status" value="1"/>
</dbReference>
<dbReference type="Proteomes" id="UP000309016">
    <property type="component" value="Chromosome"/>
</dbReference>
<dbReference type="SUPFAM" id="SSF48537">
    <property type="entry name" value="Phospholipase C/P1 nuclease"/>
    <property type="match status" value="1"/>
</dbReference>
<keyword evidence="9" id="KW-1185">Reference proteome</keyword>